<dbReference type="SMART" id="SM00560">
    <property type="entry name" value="LamGL"/>
    <property type="match status" value="1"/>
</dbReference>
<gene>
    <name evidence="7" type="ORF">IW245_002602</name>
</gene>
<dbReference type="SMART" id="SM00458">
    <property type="entry name" value="RICIN"/>
    <property type="match status" value="1"/>
</dbReference>
<dbReference type="Pfam" id="PF00652">
    <property type="entry name" value="Ricin_B_lectin"/>
    <property type="match status" value="1"/>
</dbReference>
<dbReference type="SUPFAM" id="SSF49899">
    <property type="entry name" value="Concanavalin A-like lectins/glucanases"/>
    <property type="match status" value="1"/>
</dbReference>
<dbReference type="SUPFAM" id="SSF50370">
    <property type="entry name" value="Ricin B-like lectins"/>
    <property type="match status" value="1"/>
</dbReference>
<evidence type="ECO:0000259" key="6">
    <source>
        <dbReference type="SMART" id="SM00560"/>
    </source>
</evidence>
<dbReference type="PANTHER" id="PTHR46943">
    <property type="entry name" value="PENTRAXIN-RELATED PROTEIN PTX3"/>
    <property type="match status" value="1"/>
</dbReference>
<keyword evidence="1 4" id="KW-0732">Signal</keyword>
<evidence type="ECO:0000313" key="8">
    <source>
        <dbReference type="Proteomes" id="UP000622552"/>
    </source>
</evidence>
<dbReference type="PANTHER" id="PTHR46943:SF1">
    <property type="entry name" value="PENTRAXIN-RELATED PROTEIN PTX3"/>
    <property type="match status" value="1"/>
</dbReference>
<feature type="domain" description="Ricin B lectin" evidence="5">
    <location>
        <begin position="33"/>
        <end position="169"/>
    </location>
</feature>
<dbReference type="RefSeq" id="WP_197003388.1">
    <property type="nucleotide sequence ID" value="NZ_BONS01000015.1"/>
</dbReference>
<evidence type="ECO:0000313" key="7">
    <source>
        <dbReference type="EMBL" id="MBG6136408.1"/>
    </source>
</evidence>
<keyword evidence="2" id="KW-1015">Disulfide bond</keyword>
<dbReference type="Gene3D" id="2.80.10.50">
    <property type="match status" value="1"/>
</dbReference>
<feature type="signal peptide" evidence="4">
    <location>
        <begin position="1"/>
        <end position="28"/>
    </location>
</feature>
<name>A0A8J7GQT1_9ACTN</name>
<dbReference type="PROSITE" id="PS50231">
    <property type="entry name" value="RICIN_B_LECTIN"/>
    <property type="match status" value="1"/>
</dbReference>
<keyword evidence="8" id="KW-1185">Reference proteome</keyword>
<accession>A0A8J7GQT1</accession>
<dbReference type="Gene3D" id="2.60.120.200">
    <property type="match status" value="1"/>
</dbReference>
<protein>
    <submittedName>
        <fullName evidence="7">Uncharacterized protein</fullName>
    </submittedName>
</protein>
<dbReference type="InterPro" id="IPR006558">
    <property type="entry name" value="LamG-like"/>
</dbReference>
<dbReference type="InterPro" id="IPR042837">
    <property type="entry name" value="PTX3"/>
</dbReference>
<dbReference type="Pfam" id="PF13385">
    <property type="entry name" value="Laminin_G_3"/>
    <property type="match status" value="1"/>
</dbReference>
<evidence type="ECO:0000256" key="4">
    <source>
        <dbReference type="SAM" id="SignalP"/>
    </source>
</evidence>
<evidence type="ECO:0000256" key="2">
    <source>
        <dbReference type="ARBA" id="ARBA00023157"/>
    </source>
</evidence>
<feature type="chain" id="PRO_5035259906" evidence="4">
    <location>
        <begin position="29"/>
        <end position="1658"/>
    </location>
</feature>
<dbReference type="InterPro" id="IPR035992">
    <property type="entry name" value="Ricin_B-like_lectins"/>
</dbReference>
<proteinExistence type="predicted"/>
<reference evidence="7" key="1">
    <citation type="submission" date="2020-11" db="EMBL/GenBank/DDBJ databases">
        <title>Sequencing the genomes of 1000 actinobacteria strains.</title>
        <authorList>
            <person name="Klenk H.-P."/>
        </authorList>
    </citation>
    <scope>NUCLEOTIDE SEQUENCE</scope>
    <source>
        <strain evidence="7">DSM 45356</strain>
    </source>
</reference>
<dbReference type="GO" id="GO:0006955">
    <property type="term" value="P:immune response"/>
    <property type="evidence" value="ECO:0007669"/>
    <property type="project" value="InterPro"/>
</dbReference>
<comment type="caution">
    <text evidence="7">The sequence shown here is derived from an EMBL/GenBank/DDBJ whole genome shotgun (WGS) entry which is preliminary data.</text>
</comment>
<feature type="coiled-coil region" evidence="3">
    <location>
        <begin position="868"/>
        <end position="895"/>
    </location>
</feature>
<evidence type="ECO:0000256" key="3">
    <source>
        <dbReference type="SAM" id="Coils"/>
    </source>
</evidence>
<organism evidence="7 8">
    <name type="scientific">Longispora fulva</name>
    <dbReference type="NCBI Taxonomy" id="619741"/>
    <lineage>
        <taxon>Bacteria</taxon>
        <taxon>Bacillati</taxon>
        <taxon>Actinomycetota</taxon>
        <taxon>Actinomycetes</taxon>
        <taxon>Micromonosporales</taxon>
        <taxon>Micromonosporaceae</taxon>
        <taxon>Longispora</taxon>
    </lineage>
</organism>
<feature type="domain" description="LamG-like jellyroll fold" evidence="6">
    <location>
        <begin position="250"/>
        <end position="387"/>
    </location>
</feature>
<evidence type="ECO:0000256" key="1">
    <source>
        <dbReference type="ARBA" id="ARBA00022729"/>
    </source>
</evidence>
<dbReference type="Proteomes" id="UP000622552">
    <property type="component" value="Unassembled WGS sequence"/>
</dbReference>
<dbReference type="CDD" id="cd00161">
    <property type="entry name" value="beta-trefoil_Ricin-like"/>
    <property type="match status" value="1"/>
</dbReference>
<dbReference type="InterPro" id="IPR013320">
    <property type="entry name" value="ConA-like_dom_sf"/>
</dbReference>
<evidence type="ECO:0000259" key="5">
    <source>
        <dbReference type="SMART" id="SM00458"/>
    </source>
</evidence>
<dbReference type="InterPro" id="IPR000772">
    <property type="entry name" value="Ricin_B_lectin"/>
</dbReference>
<dbReference type="EMBL" id="JADOUF010000001">
    <property type="protein sequence ID" value="MBG6136408.1"/>
    <property type="molecule type" value="Genomic_DNA"/>
</dbReference>
<keyword evidence="3" id="KW-0175">Coiled coil</keyword>
<sequence>MSRVVARVLLVLSVLAASLSLGIGPAAADPPDSTAVQIVNNNSHLCLDIAASRTDSGAPAQQWECGGTAAQKWTLVPLSYGTYRIQNANSHLCLEIGGWRTDNEATANQGDCHTGTDQQWRLTSRGTGLVDLRNVNSSKCLLSRGSTHGTAGLQYDCDPAYGDQVWALGYGGPKATAPASGEVAHYAFDETTGTTARNALPGGADATLVGGAAWDTEKSADSPQSLGARSVALNGNGSSVTAPVALAADQSFTVSTWVKVNQLGHVRTILSQDGARVSSFYLKVLPDGRQQFILPRTDSETTAWDVVYGPAVTLNTWTHLTGVYDASAKQIRLYVNGTRVATSGRAAPLKGSGGLQIGRGWWSGHTADYLDGKVDEVRAWQSALPDADIAALMGGAGPFLLAGQPQIREDTCRLGFVAHVGGPAMKATAQAGLASTSPAELHRLASPDTMPGYQQDKDALWAKFQAMNDRASAWEVPLAGLTVPFVTDAAFQHAPAIGDAIAGFYAKQWWEQWDHFFVPLAPQASQAAQDTVKQMYVAQYPDVKRADYATDAEYRAASDRTDYARSMWYVFGGTTGVRNADDVRLFLQQGGFPTRAPAPGTVEFRQDVEALKLRFASCESGNPIALNGALDLEASTAGAEWAAELAAQAGPRATILAAEAQASTDLKAAAEAMVEAVGQSWIASQLTNWQAYWLARPTNEIGYPRKASFDTAATAIAHAKSETAVQLGIATQAASSAQVQAAKVAGAQDLAGQIAQLNGTPYGRGLAYAQQSAQVTKASAAAAQAAANATSTATNATQASVADSGALFALAQTQGHALQAEFQRAAAKEAADQAHAAAVAAKAQADQAAQAATRAKADRTAAANAEAAAKVSAAKAAAQRQVAQTEQARAAAARATADTQRALAATAEAAAQAQQAKAATAAAAAQAAAATAASNRVDAEAAESRAATARSAAMTAADNGDAVEGRAEAMEAASAAAAGTASADAARQAATAARSAATTANTAANAARTDATAAGNAAVAARTAATQATGAAERAHAASNSAAADAADTHAQALTAHAAAADAIVASGLASANVTAAQALADSAKADAAKAKTDSGAAKFQAEQAQWDAARTAGYAYAAGRSAMAARDSASAVIAPANDAIALGSPFRQADVSAGLAVLVGQSSKTIAEQQDAVAQAQAAQAGKAAVDAKALADKATGDAKAAAQSAAYAAGEATGAVQSVSAARVSAVAAAVDAAAAAQSDANTAALEAQAKQDAATAAASAVAASGDASAARDAATAAERDAAAARTAASVAAADAATARTAATSAERDATAAEAAAASAQVSAQQAQDAAALAEAKARDQITVDQQTRPGPTGIGGVLTDYRLEDTITADAWTCNFTGTVGDPNAACRIPVVHHLKSTFVYRLLNCGTPDLATMTVDCTRTYLDTKVTTIDRPDTVVLFTAKDKFEEVVENLKDMTYRTFTHCANSVVNGQASADCGWAAVMITPPGRLAKVVEVVRGVGTALKSGIGIDRAIAAARMVEMAPETMAILERAAANQGLIDELAANGVNFSAADVIGVARNAEGKIVFLETGSSNGGLVHIMEEHGTDFVAKGLSAEQIPDFVLKAATEGTIIGYQGKGTGRPIFQVLYNGKTWTVAVSVGSNGFIVGANLTGSPQ</sequence>